<proteinExistence type="predicted"/>
<accession>A0A2P5FV15</accession>
<comment type="caution">
    <text evidence="1">The sequence shown here is derived from an EMBL/GenBank/DDBJ whole genome shotgun (WGS) entry which is preliminary data.</text>
</comment>
<dbReference type="EMBL" id="JXTC01000007">
    <property type="protein sequence ID" value="POO01636.1"/>
    <property type="molecule type" value="Genomic_DNA"/>
</dbReference>
<protein>
    <submittedName>
        <fullName evidence="1">Uncharacterized protein</fullName>
    </submittedName>
</protein>
<dbReference type="InParanoid" id="A0A2P5FV15"/>
<reference evidence="2" key="1">
    <citation type="submission" date="2016-06" db="EMBL/GenBank/DDBJ databases">
        <title>Parallel loss of symbiosis genes in relatives of nitrogen-fixing non-legume Parasponia.</title>
        <authorList>
            <person name="Van Velzen R."/>
            <person name="Holmer R."/>
            <person name="Bu F."/>
            <person name="Rutten L."/>
            <person name="Van Zeijl A."/>
            <person name="Liu W."/>
            <person name="Santuari L."/>
            <person name="Cao Q."/>
            <person name="Sharma T."/>
            <person name="Shen D."/>
            <person name="Roswanjaya Y."/>
            <person name="Wardhani T."/>
            <person name="Kalhor M.S."/>
            <person name="Jansen J."/>
            <person name="Van den Hoogen J."/>
            <person name="Gungor B."/>
            <person name="Hartog M."/>
            <person name="Hontelez J."/>
            <person name="Verver J."/>
            <person name="Yang W.-C."/>
            <person name="Schijlen E."/>
            <person name="Repin R."/>
            <person name="Schilthuizen M."/>
            <person name="Schranz E."/>
            <person name="Heidstra R."/>
            <person name="Miyata K."/>
            <person name="Fedorova E."/>
            <person name="Kohlen W."/>
            <person name="Bisseling T."/>
            <person name="Smit S."/>
            <person name="Geurts R."/>
        </authorList>
    </citation>
    <scope>NUCLEOTIDE SEQUENCE [LARGE SCALE GENOMIC DNA]</scope>
    <source>
        <strain evidence="2">cv. RG33-2</strain>
    </source>
</reference>
<dbReference type="Proteomes" id="UP000237000">
    <property type="component" value="Unassembled WGS sequence"/>
</dbReference>
<evidence type="ECO:0000313" key="2">
    <source>
        <dbReference type="Proteomes" id="UP000237000"/>
    </source>
</evidence>
<evidence type="ECO:0000313" key="1">
    <source>
        <dbReference type="EMBL" id="POO01636.1"/>
    </source>
</evidence>
<keyword evidence="2" id="KW-1185">Reference proteome</keyword>
<dbReference type="OrthoDB" id="10277260at2759"/>
<name>A0A2P5FV15_TREOI</name>
<gene>
    <name evidence="1" type="ORF">TorRG33x02_024130</name>
</gene>
<sequence length="99" mass="11205">MPWVEPLSWELIWSETWVPFRSLMNVVNCPAFWRTAITSAGPPGAGDFAGLWPEMGVERRKRVVSGNRASLVIDSILVMCNWKRFGRLGGYKGGFIFWG</sequence>
<dbReference type="AlphaFoldDB" id="A0A2P5FV15"/>
<organism evidence="1 2">
    <name type="scientific">Trema orientale</name>
    <name type="common">Charcoal tree</name>
    <name type="synonym">Celtis orientalis</name>
    <dbReference type="NCBI Taxonomy" id="63057"/>
    <lineage>
        <taxon>Eukaryota</taxon>
        <taxon>Viridiplantae</taxon>
        <taxon>Streptophyta</taxon>
        <taxon>Embryophyta</taxon>
        <taxon>Tracheophyta</taxon>
        <taxon>Spermatophyta</taxon>
        <taxon>Magnoliopsida</taxon>
        <taxon>eudicotyledons</taxon>
        <taxon>Gunneridae</taxon>
        <taxon>Pentapetalae</taxon>
        <taxon>rosids</taxon>
        <taxon>fabids</taxon>
        <taxon>Rosales</taxon>
        <taxon>Cannabaceae</taxon>
        <taxon>Trema</taxon>
    </lineage>
</organism>